<dbReference type="SUPFAM" id="SSF81383">
    <property type="entry name" value="F-box domain"/>
    <property type="match status" value="1"/>
</dbReference>
<evidence type="ECO:0000313" key="2">
    <source>
        <dbReference type="EnsemblPlants" id="KEH34425"/>
    </source>
</evidence>
<sequence>MSMSIFSRLDPDIMHTHILPRLDGTTLIVLFSVCSELRHMICHNNEDLWRNICTSKWPSLLKDPIVHNVISTFPGGYRSFFSDAFPSLHHLNNSHCSYPLTIDLIHAVDIYIHGEYLTSSVRVQSLNTDCLSSSDLFHLTFDDLNMSHIHTKEWKEEDVLKNLWTLLKLSWIVIDPIRKRAANLLRSSCEPVRCQVPTEMKMVKCKVMVSCFPNADGLDLKEVVVSMKNMIGRKLVGLNQCVTILLNAIQNGERKKFDLP</sequence>
<dbReference type="InterPro" id="IPR036047">
    <property type="entry name" value="F-box-like_dom_sf"/>
</dbReference>
<dbReference type="EMBL" id="CM001219">
    <property type="protein sequence ID" value="KEH34425.1"/>
    <property type="molecule type" value="Genomic_DNA"/>
</dbReference>
<keyword evidence="3" id="KW-1185">Reference proteome</keyword>
<proteinExistence type="predicted"/>
<name>A0A072V8D6_MEDTR</name>
<dbReference type="HOGENOM" id="CLU_057235_0_0_1"/>
<dbReference type="PANTHER" id="PTHR33736:SF28">
    <property type="entry name" value="F-BOX PLANT-LIKE PROTEIN"/>
    <property type="match status" value="1"/>
</dbReference>
<dbReference type="InterPro" id="IPR045283">
    <property type="entry name" value="AT3G44326-like"/>
</dbReference>
<reference evidence="1 3" key="1">
    <citation type="journal article" date="2011" name="Nature">
        <title>The Medicago genome provides insight into the evolution of rhizobial symbioses.</title>
        <authorList>
            <person name="Young N.D."/>
            <person name="Debelle F."/>
            <person name="Oldroyd G.E."/>
            <person name="Geurts R."/>
            <person name="Cannon S.B."/>
            <person name="Udvardi M.K."/>
            <person name="Benedito V.A."/>
            <person name="Mayer K.F."/>
            <person name="Gouzy J."/>
            <person name="Schoof H."/>
            <person name="Van de Peer Y."/>
            <person name="Proost S."/>
            <person name="Cook D.R."/>
            <person name="Meyers B.C."/>
            <person name="Spannagl M."/>
            <person name="Cheung F."/>
            <person name="De Mita S."/>
            <person name="Krishnakumar V."/>
            <person name="Gundlach H."/>
            <person name="Zhou S."/>
            <person name="Mudge J."/>
            <person name="Bharti A.K."/>
            <person name="Murray J.D."/>
            <person name="Naoumkina M.A."/>
            <person name="Rosen B."/>
            <person name="Silverstein K.A."/>
            <person name="Tang H."/>
            <person name="Rombauts S."/>
            <person name="Zhao P.X."/>
            <person name="Zhou P."/>
            <person name="Barbe V."/>
            <person name="Bardou P."/>
            <person name="Bechner M."/>
            <person name="Bellec A."/>
            <person name="Berger A."/>
            <person name="Berges H."/>
            <person name="Bidwell S."/>
            <person name="Bisseling T."/>
            <person name="Choisne N."/>
            <person name="Couloux A."/>
            <person name="Denny R."/>
            <person name="Deshpande S."/>
            <person name="Dai X."/>
            <person name="Doyle J.J."/>
            <person name="Dudez A.M."/>
            <person name="Farmer A.D."/>
            <person name="Fouteau S."/>
            <person name="Franken C."/>
            <person name="Gibelin C."/>
            <person name="Gish J."/>
            <person name="Goldstein S."/>
            <person name="Gonzalez A.J."/>
            <person name="Green P.J."/>
            <person name="Hallab A."/>
            <person name="Hartog M."/>
            <person name="Hua A."/>
            <person name="Humphray S.J."/>
            <person name="Jeong D.H."/>
            <person name="Jing Y."/>
            <person name="Jocker A."/>
            <person name="Kenton S.M."/>
            <person name="Kim D.J."/>
            <person name="Klee K."/>
            <person name="Lai H."/>
            <person name="Lang C."/>
            <person name="Lin S."/>
            <person name="Macmil S.L."/>
            <person name="Magdelenat G."/>
            <person name="Matthews L."/>
            <person name="McCorrison J."/>
            <person name="Monaghan E.L."/>
            <person name="Mun J.H."/>
            <person name="Najar F.Z."/>
            <person name="Nicholson C."/>
            <person name="Noirot C."/>
            <person name="O'Bleness M."/>
            <person name="Paule C.R."/>
            <person name="Poulain J."/>
            <person name="Prion F."/>
            <person name="Qin B."/>
            <person name="Qu C."/>
            <person name="Retzel E.F."/>
            <person name="Riddle C."/>
            <person name="Sallet E."/>
            <person name="Samain S."/>
            <person name="Samson N."/>
            <person name="Sanders I."/>
            <person name="Saurat O."/>
            <person name="Scarpelli C."/>
            <person name="Schiex T."/>
            <person name="Segurens B."/>
            <person name="Severin A.J."/>
            <person name="Sherrier D.J."/>
            <person name="Shi R."/>
            <person name="Sims S."/>
            <person name="Singer S.R."/>
            <person name="Sinharoy S."/>
            <person name="Sterck L."/>
            <person name="Viollet A."/>
            <person name="Wang B.B."/>
            <person name="Wang K."/>
            <person name="Wang M."/>
            <person name="Wang X."/>
            <person name="Warfsmann J."/>
            <person name="Weissenbach J."/>
            <person name="White D.D."/>
            <person name="White J.D."/>
            <person name="Wiley G.B."/>
            <person name="Wincker P."/>
            <person name="Xing Y."/>
            <person name="Yang L."/>
            <person name="Yao Z."/>
            <person name="Ying F."/>
            <person name="Zhai J."/>
            <person name="Zhou L."/>
            <person name="Zuber A."/>
            <person name="Denarie J."/>
            <person name="Dixon R.A."/>
            <person name="May G.D."/>
            <person name="Schwartz D.C."/>
            <person name="Rogers J."/>
            <person name="Quetier F."/>
            <person name="Town C.D."/>
            <person name="Roe B.A."/>
        </authorList>
    </citation>
    <scope>NUCLEOTIDE SEQUENCE [LARGE SCALE GENOMIC DNA]</scope>
    <source>
        <strain evidence="1">A17</strain>
        <strain evidence="2 3">cv. Jemalong A17</strain>
    </source>
</reference>
<dbReference type="Proteomes" id="UP000002051">
    <property type="component" value="Chromosome 3"/>
</dbReference>
<accession>A0A072V8D6</accession>
<gene>
    <name evidence="1" type="ordered locus">MTR_3g466280</name>
</gene>
<dbReference type="AlphaFoldDB" id="A0A072V8D6"/>
<reference evidence="2" key="3">
    <citation type="submission" date="2015-04" db="UniProtKB">
        <authorList>
            <consortium name="EnsemblPlants"/>
        </authorList>
    </citation>
    <scope>IDENTIFICATION</scope>
    <source>
        <strain evidence="2">cv. Jemalong A17</strain>
    </source>
</reference>
<dbReference type="STRING" id="3880.A0A072V8D6"/>
<evidence type="ECO:0000313" key="1">
    <source>
        <dbReference type="EMBL" id="KEH34425.1"/>
    </source>
</evidence>
<evidence type="ECO:0000313" key="3">
    <source>
        <dbReference type="Proteomes" id="UP000002051"/>
    </source>
</evidence>
<dbReference type="EnsemblPlants" id="KEH34425">
    <property type="protein sequence ID" value="KEH34425"/>
    <property type="gene ID" value="MTR_3g466280"/>
</dbReference>
<protein>
    <submittedName>
        <fullName evidence="1">F-box protein</fullName>
    </submittedName>
</protein>
<reference evidence="1 3" key="2">
    <citation type="journal article" date="2014" name="BMC Genomics">
        <title>An improved genome release (version Mt4.0) for the model legume Medicago truncatula.</title>
        <authorList>
            <person name="Tang H."/>
            <person name="Krishnakumar V."/>
            <person name="Bidwell S."/>
            <person name="Rosen B."/>
            <person name="Chan A."/>
            <person name="Zhou S."/>
            <person name="Gentzbittel L."/>
            <person name="Childs K.L."/>
            <person name="Yandell M."/>
            <person name="Gundlach H."/>
            <person name="Mayer K.F."/>
            <person name="Schwartz D.C."/>
            <person name="Town C.D."/>
        </authorList>
    </citation>
    <scope>GENOME REANNOTATION</scope>
    <source>
        <strain evidence="1">A17</strain>
        <strain evidence="2 3">cv. Jemalong A17</strain>
    </source>
</reference>
<dbReference type="Gene3D" id="1.20.1280.50">
    <property type="match status" value="1"/>
</dbReference>
<organism evidence="1 3">
    <name type="scientific">Medicago truncatula</name>
    <name type="common">Barrel medic</name>
    <name type="synonym">Medicago tribuloides</name>
    <dbReference type="NCBI Taxonomy" id="3880"/>
    <lineage>
        <taxon>Eukaryota</taxon>
        <taxon>Viridiplantae</taxon>
        <taxon>Streptophyta</taxon>
        <taxon>Embryophyta</taxon>
        <taxon>Tracheophyta</taxon>
        <taxon>Spermatophyta</taxon>
        <taxon>Magnoliopsida</taxon>
        <taxon>eudicotyledons</taxon>
        <taxon>Gunneridae</taxon>
        <taxon>Pentapetalae</taxon>
        <taxon>rosids</taxon>
        <taxon>fabids</taxon>
        <taxon>Fabales</taxon>
        <taxon>Fabaceae</taxon>
        <taxon>Papilionoideae</taxon>
        <taxon>50 kb inversion clade</taxon>
        <taxon>NPAAA clade</taxon>
        <taxon>Hologalegina</taxon>
        <taxon>IRL clade</taxon>
        <taxon>Trifolieae</taxon>
        <taxon>Medicago</taxon>
    </lineage>
</organism>
<dbReference type="PANTHER" id="PTHR33736">
    <property type="entry name" value="F-BOX PROTEIN-RELATED"/>
    <property type="match status" value="1"/>
</dbReference>